<keyword evidence="1" id="KW-1188">Viral release from host cell</keyword>
<reference evidence="8 9" key="1">
    <citation type="submission" date="2020-08" db="EMBL/GenBank/DDBJ databases">
        <title>Genomic Encyclopedia of Type Strains, Phase IV (KMG-V): Genome sequencing to study the core and pangenomes of soil and plant-associated prokaryotes.</title>
        <authorList>
            <person name="Whitman W."/>
        </authorList>
    </citation>
    <scope>NUCLEOTIDE SEQUENCE [LARGE SCALE GENOMIC DNA]</scope>
    <source>
        <strain evidence="6 9">SEMIA 444</strain>
        <strain evidence="5 8">SEMIA 448</strain>
        <strain evidence="7 10">SEMIA 452</strain>
    </source>
</reference>
<dbReference type="NCBIfam" id="TIGR01543">
    <property type="entry name" value="proheadase_HK97"/>
    <property type="match status" value="1"/>
</dbReference>
<evidence type="ECO:0000259" key="4">
    <source>
        <dbReference type="Pfam" id="PF04586"/>
    </source>
</evidence>
<dbReference type="AlphaFoldDB" id="A0A7W6S6T1"/>
<dbReference type="GO" id="GO:0008233">
    <property type="term" value="F:peptidase activity"/>
    <property type="evidence" value="ECO:0007669"/>
    <property type="project" value="UniProtKB-KW"/>
</dbReference>
<dbReference type="EMBL" id="JACIHM010000002">
    <property type="protein sequence ID" value="MBB4446090.1"/>
    <property type="molecule type" value="Genomic_DNA"/>
</dbReference>
<evidence type="ECO:0000313" key="7">
    <source>
        <dbReference type="EMBL" id="MBB4446090.1"/>
    </source>
</evidence>
<protein>
    <recommendedName>
        <fullName evidence="4">Prohead serine protease domain-containing protein</fullName>
    </recommendedName>
</protein>
<dbReference type="GO" id="GO:0006508">
    <property type="term" value="P:proteolysis"/>
    <property type="evidence" value="ECO:0007669"/>
    <property type="project" value="UniProtKB-KW"/>
</dbReference>
<dbReference type="Pfam" id="PF04586">
    <property type="entry name" value="Peptidase_S78"/>
    <property type="match status" value="1"/>
</dbReference>
<accession>A0A7W6S6T1</accession>
<name>A0A7W6S6T1_9HYPH</name>
<evidence type="ECO:0000313" key="5">
    <source>
        <dbReference type="EMBL" id="MBB4348164.1"/>
    </source>
</evidence>
<dbReference type="RefSeq" id="WP_148145549.1">
    <property type="nucleotide sequence ID" value="NZ_JACIGW010000002.1"/>
</dbReference>
<dbReference type="Proteomes" id="UP000576087">
    <property type="component" value="Unassembled WGS sequence"/>
</dbReference>
<evidence type="ECO:0000313" key="9">
    <source>
        <dbReference type="Proteomes" id="UP000524535"/>
    </source>
</evidence>
<dbReference type="Proteomes" id="UP000524535">
    <property type="component" value="Unassembled WGS sequence"/>
</dbReference>
<proteinExistence type="predicted"/>
<dbReference type="InterPro" id="IPR054613">
    <property type="entry name" value="Peptidase_S78_dom"/>
</dbReference>
<dbReference type="EMBL" id="JACIGY010000002">
    <property type="protein sequence ID" value="MBB4411401.1"/>
    <property type="molecule type" value="Genomic_DNA"/>
</dbReference>
<dbReference type="InterPro" id="IPR006433">
    <property type="entry name" value="Prohead_protease"/>
</dbReference>
<dbReference type="EMBL" id="JACIGW010000002">
    <property type="protein sequence ID" value="MBB4348164.1"/>
    <property type="molecule type" value="Genomic_DNA"/>
</dbReference>
<gene>
    <name evidence="6" type="ORF">GGE31_001906</name>
    <name evidence="5" type="ORF">GGE33_001906</name>
    <name evidence="7" type="ORF">GGE35_001906</name>
</gene>
<evidence type="ECO:0000313" key="6">
    <source>
        <dbReference type="EMBL" id="MBB4411401.1"/>
    </source>
</evidence>
<evidence type="ECO:0000256" key="1">
    <source>
        <dbReference type="ARBA" id="ARBA00022612"/>
    </source>
</evidence>
<evidence type="ECO:0000256" key="3">
    <source>
        <dbReference type="ARBA" id="ARBA00022801"/>
    </source>
</evidence>
<keyword evidence="9" id="KW-1185">Reference proteome</keyword>
<comment type="caution">
    <text evidence="5">The sequence shown here is derived from an EMBL/GenBank/DDBJ whole genome shotgun (WGS) entry which is preliminary data.</text>
</comment>
<sequence length="201" mass="22360">MHAYRGHRAPMRIPLRPTARKFANLELAGITGDGTFSGYASVFGEVDLGKDKIERGAFLNSLVARGADGVRMLYQHDPNEPIGAWKTIREDARGLFVEGVLSPGVGRSREVFSLMKTGALDGLSIGFRTVKARTDAKTGVRRILEADLWEISVVTFPMLPSARVSDVKHARFFRDRETELVRQMRRAAKMMFTSSFKGKSI</sequence>
<organism evidence="5 8">
    <name type="scientific">Aliirhizobium cellulosilyticum</name>
    <dbReference type="NCBI Taxonomy" id="393664"/>
    <lineage>
        <taxon>Bacteria</taxon>
        <taxon>Pseudomonadati</taxon>
        <taxon>Pseudomonadota</taxon>
        <taxon>Alphaproteobacteria</taxon>
        <taxon>Hyphomicrobiales</taxon>
        <taxon>Rhizobiaceae</taxon>
        <taxon>Aliirhizobium</taxon>
    </lineage>
</organism>
<dbReference type="SUPFAM" id="SSF50789">
    <property type="entry name" value="Herpes virus serine proteinase, assemblin"/>
    <property type="match status" value="1"/>
</dbReference>
<keyword evidence="3" id="KW-0378">Hydrolase</keyword>
<evidence type="ECO:0000256" key="2">
    <source>
        <dbReference type="ARBA" id="ARBA00022670"/>
    </source>
</evidence>
<dbReference type="Proteomes" id="UP000520770">
    <property type="component" value="Unassembled WGS sequence"/>
</dbReference>
<feature type="domain" description="Prohead serine protease" evidence="4">
    <location>
        <begin position="34"/>
        <end position="165"/>
    </location>
</feature>
<evidence type="ECO:0000313" key="8">
    <source>
        <dbReference type="Proteomes" id="UP000520770"/>
    </source>
</evidence>
<evidence type="ECO:0000313" key="10">
    <source>
        <dbReference type="Proteomes" id="UP000576087"/>
    </source>
</evidence>
<keyword evidence="2" id="KW-0645">Protease</keyword>